<dbReference type="RefSeq" id="WP_055570863.1">
    <property type="nucleotide sequence ID" value="NZ_FMZK01000018.1"/>
</dbReference>
<feature type="transmembrane region" description="Helical" evidence="1">
    <location>
        <begin position="7"/>
        <end position="27"/>
    </location>
</feature>
<protein>
    <submittedName>
        <fullName evidence="2">Uncharacterized protein</fullName>
    </submittedName>
</protein>
<sequence>MNTRRNGYAIAVVAIALAGVFGALYLLKAPPFGDETGEIEASAVCDSLGQVAQSVGALRSVLPEKSSYASDDDVNLRVDEQDSSYSSDCFVSGGGDQLLTARTQMMRDEPFQNWVDSEVAQYAEGHDRLTPFATGLKGTASPSVAAVFAPCTSPGKIPGGQYNLSVVVHLEKAGKASDAEIRAGLIELAKNAATYAHTKARCDISLS</sequence>
<evidence type="ECO:0000313" key="2">
    <source>
        <dbReference type="EMBL" id="SDE14232.1"/>
    </source>
</evidence>
<dbReference type="Proteomes" id="UP000182100">
    <property type="component" value="Unassembled WGS sequence"/>
</dbReference>
<evidence type="ECO:0000313" key="3">
    <source>
        <dbReference type="Proteomes" id="UP000182100"/>
    </source>
</evidence>
<keyword evidence="1" id="KW-0812">Transmembrane</keyword>
<gene>
    <name evidence="2" type="ORF">SAMN05216505_11871</name>
</gene>
<accession>A0A1G7AHI8</accession>
<keyword evidence="1" id="KW-0472">Membrane</keyword>
<keyword evidence="1" id="KW-1133">Transmembrane helix</keyword>
<dbReference type="AlphaFoldDB" id="A0A1G7AHI8"/>
<dbReference type="EMBL" id="FMZK01000018">
    <property type="protein sequence ID" value="SDE14232.1"/>
    <property type="molecule type" value="Genomic_DNA"/>
</dbReference>
<proteinExistence type="predicted"/>
<organism evidence="2 3">
    <name type="scientific">Streptomyces prasinopilosus</name>
    <dbReference type="NCBI Taxonomy" id="67344"/>
    <lineage>
        <taxon>Bacteria</taxon>
        <taxon>Bacillati</taxon>
        <taxon>Actinomycetota</taxon>
        <taxon>Actinomycetes</taxon>
        <taxon>Kitasatosporales</taxon>
        <taxon>Streptomycetaceae</taxon>
        <taxon>Streptomyces</taxon>
    </lineage>
</organism>
<keyword evidence="3" id="KW-1185">Reference proteome</keyword>
<name>A0A1G7AHI8_9ACTN</name>
<reference evidence="3" key="1">
    <citation type="submission" date="2016-10" db="EMBL/GenBank/DDBJ databases">
        <authorList>
            <person name="Varghese N."/>
            <person name="Submissions S."/>
        </authorList>
    </citation>
    <scope>NUCLEOTIDE SEQUENCE [LARGE SCALE GENOMIC DNA]</scope>
    <source>
        <strain evidence="3">CGMCC 4.3504</strain>
    </source>
</reference>
<dbReference type="STRING" id="67344.SAMN05216505_11871"/>
<evidence type="ECO:0000256" key="1">
    <source>
        <dbReference type="SAM" id="Phobius"/>
    </source>
</evidence>